<dbReference type="PANTHER" id="PTHR33692">
    <property type="entry name" value="RIBOSOME MATURATION FACTOR RIMM"/>
    <property type="match status" value="1"/>
</dbReference>
<evidence type="ECO:0000256" key="5">
    <source>
        <dbReference type="HAMAP-Rule" id="MF_00014"/>
    </source>
</evidence>
<organism evidence="8 9">
    <name type="scientific">Mucilaginibacter polytrichastri</name>
    <dbReference type="NCBI Taxonomy" id="1302689"/>
    <lineage>
        <taxon>Bacteria</taxon>
        <taxon>Pseudomonadati</taxon>
        <taxon>Bacteroidota</taxon>
        <taxon>Sphingobacteriia</taxon>
        <taxon>Sphingobacteriales</taxon>
        <taxon>Sphingobacteriaceae</taxon>
        <taxon>Mucilaginibacter</taxon>
    </lineage>
</organism>
<evidence type="ECO:0000259" key="6">
    <source>
        <dbReference type="Pfam" id="PF01782"/>
    </source>
</evidence>
<dbReference type="SUPFAM" id="SSF50346">
    <property type="entry name" value="PRC-barrel domain"/>
    <property type="match status" value="1"/>
</dbReference>
<dbReference type="Pfam" id="PF24986">
    <property type="entry name" value="PRC_RimM"/>
    <property type="match status" value="1"/>
</dbReference>
<dbReference type="Gene3D" id="2.30.30.240">
    <property type="entry name" value="PRC-barrel domain"/>
    <property type="match status" value="1"/>
</dbReference>
<evidence type="ECO:0000313" key="8">
    <source>
        <dbReference type="EMBL" id="OKS88964.1"/>
    </source>
</evidence>
<dbReference type="GO" id="GO:0005840">
    <property type="term" value="C:ribosome"/>
    <property type="evidence" value="ECO:0007669"/>
    <property type="project" value="InterPro"/>
</dbReference>
<accession>A0A1Q6A4L9</accession>
<dbReference type="Pfam" id="PF01782">
    <property type="entry name" value="RimM"/>
    <property type="match status" value="1"/>
</dbReference>
<dbReference type="GO" id="GO:0043022">
    <property type="term" value="F:ribosome binding"/>
    <property type="evidence" value="ECO:0007669"/>
    <property type="project" value="InterPro"/>
</dbReference>
<feature type="domain" description="Ribosome maturation factor RimM PRC barrel" evidence="7">
    <location>
        <begin position="103"/>
        <end position="168"/>
    </location>
</feature>
<sequence>MKTEDTFRIGSLLKTRGLKGEFQLYVDFDGLENIKFDAVFIDVAGKLVPFFVKSIKYPLPNTGYLNLDGVDTIEAAAKLVKKDVFLPNTLKPEVGEAEFTLMDLEGFIAIDETHGELGEILEVVEYPQQIIASVNYNNKEVLFPLNAAIIKGIDIAGGEVYVDLPEGLLDVYMD</sequence>
<dbReference type="GO" id="GO:0006364">
    <property type="term" value="P:rRNA processing"/>
    <property type="evidence" value="ECO:0007669"/>
    <property type="project" value="UniProtKB-UniRule"/>
</dbReference>
<dbReference type="GO" id="GO:0042274">
    <property type="term" value="P:ribosomal small subunit biogenesis"/>
    <property type="evidence" value="ECO:0007669"/>
    <property type="project" value="UniProtKB-UniRule"/>
</dbReference>
<evidence type="ECO:0000256" key="1">
    <source>
        <dbReference type="ARBA" id="ARBA00022490"/>
    </source>
</evidence>
<evidence type="ECO:0000256" key="4">
    <source>
        <dbReference type="ARBA" id="ARBA00023186"/>
    </source>
</evidence>
<dbReference type="SUPFAM" id="SSF50447">
    <property type="entry name" value="Translation proteins"/>
    <property type="match status" value="1"/>
</dbReference>
<dbReference type="Gene3D" id="2.40.30.60">
    <property type="entry name" value="RimM"/>
    <property type="match status" value="1"/>
</dbReference>
<keyword evidence="1 5" id="KW-0963">Cytoplasm</keyword>
<dbReference type="InterPro" id="IPR011033">
    <property type="entry name" value="PRC_barrel-like_sf"/>
</dbReference>
<dbReference type="InterPro" id="IPR009000">
    <property type="entry name" value="Transl_B-barrel_sf"/>
</dbReference>
<dbReference type="EMBL" id="MPPL01000001">
    <property type="protein sequence ID" value="OKS88964.1"/>
    <property type="molecule type" value="Genomic_DNA"/>
</dbReference>
<dbReference type="Proteomes" id="UP000186720">
    <property type="component" value="Unassembled WGS sequence"/>
</dbReference>
<protein>
    <recommendedName>
        <fullName evidence="5">Ribosome maturation factor RimM</fullName>
    </recommendedName>
</protein>
<keyword evidence="4 5" id="KW-0143">Chaperone</keyword>
<dbReference type="HAMAP" id="MF_00014">
    <property type="entry name" value="Ribosome_mat_RimM"/>
    <property type="match status" value="1"/>
</dbReference>
<evidence type="ECO:0000256" key="3">
    <source>
        <dbReference type="ARBA" id="ARBA00022552"/>
    </source>
</evidence>
<comment type="caution">
    <text evidence="8">The sequence shown here is derived from an EMBL/GenBank/DDBJ whole genome shotgun (WGS) entry which is preliminary data.</text>
</comment>
<dbReference type="InterPro" id="IPR036976">
    <property type="entry name" value="RimM_N_sf"/>
</dbReference>
<dbReference type="NCBIfam" id="TIGR02273">
    <property type="entry name" value="16S_RimM"/>
    <property type="match status" value="1"/>
</dbReference>
<feature type="domain" description="RimM N-terminal" evidence="6">
    <location>
        <begin position="9"/>
        <end position="88"/>
    </location>
</feature>
<comment type="subunit">
    <text evidence="5">Binds ribosomal protein uS19.</text>
</comment>
<comment type="subcellular location">
    <subcellularLocation>
        <location evidence="5">Cytoplasm</location>
    </subcellularLocation>
</comment>
<dbReference type="STRING" id="1302689.RG47T_4442"/>
<evidence type="ECO:0000259" key="7">
    <source>
        <dbReference type="Pfam" id="PF24986"/>
    </source>
</evidence>
<reference evidence="8 9" key="1">
    <citation type="submission" date="2016-11" db="EMBL/GenBank/DDBJ databases">
        <title>Whole Genome Sequencing of Mucilaginibacter polytrichastri RG4-7(T) isolated from the moss sample.</title>
        <authorList>
            <person name="Li Y."/>
        </authorList>
    </citation>
    <scope>NUCLEOTIDE SEQUENCE [LARGE SCALE GENOMIC DNA]</scope>
    <source>
        <strain evidence="8 9">RG4-7</strain>
    </source>
</reference>
<proteinExistence type="inferred from homology"/>
<gene>
    <name evidence="5" type="primary">rimM</name>
    <name evidence="8" type="ORF">RG47T_4442</name>
</gene>
<dbReference type="PANTHER" id="PTHR33692:SF1">
    <property type="entry name" value="RIBOSOME MATURATION FACTOR RIMM"/>
    <property type="match status" value="1"/>
</dbReference>
<dbReference type="GO" id="GO:0005737">
    <property type="term" value="C:cytoplasm"/>
    <property type="evidence" value="ECO:0007669"/>
    <property type="project" value="UniProtKB-SubCell"/>
</dbReference>
<keyword evidence="9" id="KW-1185">Reference proteome</keyword>
<evidence type="ECO:0000256" key="2">
    <source>
        <dbReference type="ARBA" id="ARBA00022517"/>
    </source>
</evidence>
<evidence type="ECO:0000313" key="9">
    <source>
        <dbReference type="Proteomes" id="UP000186720"/>
    </source>
</evidence>
<keyword evidence="2 5" id="KW-0690">Ribosome biogenesis</keyword>
<comment type="function">
    <text evidence="5">An accessory protein needed during the final step in the assembly of 30S ribosomal subunit, possibly for assembly of the head region. Essential for efficient processing of 16S rRNA. May be needed both before and after RbfA during the maturation of 16S rRNA. It has affinity for free ribosomal 30S subunits but not for 70S ribosomes.</text>
</comment>
<keyword evidence="3 5" id="KW-0698">rRNA processing</keyword>
<dbReference type="OrthoDB" id="9810331at2"/>
<dbReference type="InterPro" id="IPR056792">
    <property type="entry name" value="PRC_RimM"/>
</dbReference>
<dbReference type="InterPro" id="IPR002676">
    <property type="entry name" value="RimM_N"/>
</dbReference>
<dbReference type="AlphaFoldDB" id="A0A1Q6A4L9"/>
<dbReference type="InterPro" id="IPR011961">
    <property type="entry name" value="RimM"/>
</dbReference>
<comment type="domain">
    <text evidence="5">The PRC barrel domain binds ribosomal protein uS19.</text>
</comment>
<dbReference type="RefSeq" id="WP_074491615.1">
    <property type="nucleotide sequence ID" value="NZ_FPAM01000007.1"/>
</dbReference>
<comment type="similarity">
    <text evidence="5">Belongs to the RimM family.</text>
</comment>
<name>A0A1Q6A4L9_9SPHI</name>